<reference evidence="1 2" key="1">
    <citation type="submission" date="2018-11" db="EMBL/GenBank/DDBJ databases">
        <authorList>
            <consortium name="Pathogen Informatics"/>
        </authorList>
    </citation>
    <scope>NUCLEOTIDE SEQUENCE [LARGE SCALE GENOMIC DNA]</scope>
</reference>
<accession>A0A3P7LSC7</accession>
<sequence>MLGADGSTPLTEKAQIPQRWAEKFQGVLNRPFIISDVAIDRLPQVDISMDSDFPLTLQETAKSV</sequence>
<name>A0A3P7LSC7_DIBLA</name>
<evidence type="ECO:0000313" key="2">
    <source>
        <dbReference type="Proteomes" id="UP000281553"/>
    </source>
</evidence>
<gene>
    <name evidence="1" type="ORF">DILT_LOCUS4982</name>
</gene>
<dbReference type="OrthoDB" id="6246920at2759"/>
<dbReference type="EMBL" id="UYRU01046499">
    <property type="protein sequence ID" value="VDN09151.1"/>
    <property type="molecule type" value="Genomic_DNA"/>
</dbReference>
<protein>
    <submittedName>
        <fullName evidence="1">Uncharacterized protein</fullName>
    </submittedName>
</protein>
<proteinExistence type="predicted"/>
<organism evidence="1 2">
    <name type="scientific">Dibothriocephalus latus</name>
    <name type="common">Fish tapeworm</name>
    <name type="synonym">Diphyllobothrium latum</name>
    <dbReference type="NCBI Taxonomy" id="60516"/>
    <lineage>
        <taxon>Eukaryota</taxon>
        <taxon>Metazoa</taxon>
        <taxon>Spiralia</taxon>
        <taxon>Lophotrochozoa</taxon>
        <taxon>Platyhelminthes</taxon>
        <taxon>Cestoda</taxon>
        <taxon>Eucestoda</taxon>
        <taxon>Diphyllobothriidea</taxon>
        <taxon>Diphyllobothriidae</taxon>
        <taxon>Dibothriocephalus</taxon>
    </lineage>
</organism>
<dbReference type="AlphaFoldDB" id="A0A3P7LSC7"/>
<dbReference type="Proteomes" id="UP000281553">
    <property type="component" value="Unassembled WGS sequence"/>
</dbReference>
<keyword evidence="2" id="KW-1185">Reference proteome</keyword>
<evidence type="ECO:0000313" key="1">
    <source>
        <dbReference type="EMBL" id="VDN09151.1"/>
    </source>
</evidence>